<evidence type="ECO:0000313" key="3">
    <source>
        <dbReference type="Proteomes" id="UP000192257"/>
    </source>
</evidence>
<gene>
    <name evidence="2" type="ORF">TM35_000151600</name>
</gene>
<dbReference type="RefSeq" id="XP_028882795.1">
    <property type="nucleotide sequence ID" value="XM_029025812.1"/>
</dbReference>
<keyword evidence="1" id="KW-0812">Transmembrane</keyword>
<feature type="transmembrane region" description="Helical" evidence="1">
    <location>
        <begin position="104"/>
        <end position="128"/>
    </location>
</feature>
<proteinExistence type="predicted"/>
<evidence type="ECO:0000313" key="2">
    <source>
        <dbReference type="EMBL" id="ORC88729.1"/>
    </source>
</evidence>
<protein>
    <submittedName>
        <fullName evidence="2">Amastin-like surface protein-like protein</fullName>
    </submittedName>
</protein>
<feature type="transmembrane region" description="Helical" evidence="1">
    <location>
        <begin position="75"/>
        <end position="97"/>
    </location>
</feature>
<keyword evidence="1" id="KW-0472">Membrane</keyword>
<name>A0A1X0NX02_9TRYP</name>
<accession>A0A1X0NX02</accession>
<dbReference type="EMBL" id="NBCO01000015">
    <property type="protein sequence ID" value="ORC88729.1"/>
    <property type="molecule type" value="Genomic_DNA"/>
</dbReference>
<dbReference type="AlphaFoldDB" id="A0A1X0NX02"/>
<dbReference type="GeneID" id="39985592"/>
<dbReference type="InterPro" id="IPR009944">
    <property type="entry name" value="Amastin"/>
</dbReference>
<dbReference type="VEuPathDB" id="TriTrypDB:TM35_000151600"/>
<dbReference type="PANTHER" id="PTHR33297:SF4">
    <property type="entry name" value="AMASTIN"/>
    <property type="match status" value="1"/>
</dbReference>
<dbReference type="PANTHER" id="PTHR33297">
    <property type="entry name" value="AMASTIN-LIKE SURFACE PROTEIN-LIKE PROTEIN-RELATED"/>
    <property type="match status" value="1"/>
</dbReference>
<dbReference type="Proteomes" id="UP000192257">
    <property type="component" value="Unassembled WGS sequence"/>
</dbReference>
<comment type="caution">
    <text evidence="2">The sequence shown here is derived from an EMBL/GenBank/DDBJ whole genome shotgun (WGS) entry which is preliminary data.</text>
</comment>
<keyword evidence="3" id="KW-1185">Reference proteome</keyword>
<dbReference type="Pfam" id="PF07344">
    <property type="entry name" value="Amastin"/>
    <property type="match status" value="1"/>
</dbReference>
<feature type="transmembrane region" description="Helical" evidence="1">
    <location>
        <begin position="7"/>
        <end position="28"/>
    </location>
</feature>
<reference evidence="2 3" key="1">
    <citation type="submission" date="2017-03" db="EMBL/GenBank/DDBJ databases">
        <title>An alternative strategy for trypanosome survival in the mammalian bloodstream revealed through genome and transcriptome analysis of the ubiquitous bovine parasite Trypanosoma (Megatrypanum) theileri.</title>
        <authorList>
            <person name="Kelly S."/>
            <person name="Ivens A."/>
            <person name="Mott A."/>
            <person name="O'Neill E."/>
            <person name="Emms D."/>
            <person name="Macleod O."/>
            <person name="Voorheis P."/>
            <person name="Matthews J."/>
            <person name="Matthews K."/>
            <person name="Carrington M."/>
        </authorList>
    </citation>
    <scope>NUCLEOTIDE SEQUENCE [LARGE SCALE GENOMIC DNA]</scope>
    <source>
        <strain evidence="2">Edinburgh</strain>
    </source>
</reference>
<keyword evidence="1" id="KW-1133">Transmembrane helix</keyword>
<evidence type="ECO:0000256" key="1">
    <source>
        <dbReference type="SAM" id="Phobius"/>
    </source>
</evidence>
<organism evidence="2 3">
    <name type="scientific">Trypanosoma theileri</name>
    <dbReference type="NCBI Taxonomy" id="67003"/>
    <lineage>
        <taxon>Eukaryota</taxon>
        <taxon>Discoba</taxon>
        <taxon>Euglenozoa</taxon>
        <taxon>Kinetoplastea</taxon>
        <taxon>Metakinetoplastina</taxon>
        <taxon>Trypanosomatida</taxon>
        <taxon>Trypanosomatidae</taxon>
        <taxon>Trypanosoma</taxon>
    </lineage>
</organism>
<sequence>MGAYILVSKLLILCVLQGIVFSLILIATPLDVFRSWGMGSCYGLFGQKQCGVFGGAVLSTSWGCARRQTLMDVAAAFAIISILSSFSAAIMSVMSYFRMVLLRLSLFIIHLFICITLLITWACIASVYHEAMCWAGSGLGATHHYGPAFVMTVCAWVVQVFTVLLSANLHF</sequence>
<feature type="transmembrane region" description="Helical" evidence="1">
    <location>
        <begin position="148"/>
        <end position="169"/>
    </location>
</feature>